<dbReference type="PANTHER" id="PTHR42789:SF1">
    <property type="entry name" value="D-ISOMER SPECIFIC 2-HYDROXYACID DEHYDROGENASE FAMILY PROTEIN (AFU_ORTHOLOGUE AFUA_6G10090)"/>
    <property type="match status" value="1"/>
</dbReference>
<evidence type="ECO:0000259" key="6">
    <source>
        <dbReference type="Pfam" id="PF02826"/>
    </source>
</evidence>
<dbReference type="EMBL" id="JBBDGM010000005">
    <property type="protein sequence ID" value="MEJ1088046.1"/>
    <property type="molecule type" value="Genomic_DNA"/>
</dbReference>
<evidence type="ECO:0000256" key="2">
    <source>
        <dbReference type="ARBA" id="ARBA00023002"/>
    </source>
</evidence>
<feature type="domain" description="D-isomer specific 2-hydroxyacid dehydrogenase NAD-binding" evidence="6">
    <location>
        <begin position="134"/>
        <end position="310"/>
    </location>
</feature>
<dbReference type="InterPro" id="IPR050857">
    <property type="entry name" value="D-2-hydroxyacid_DH"/>
</dbReference>
<reference evidence="7 8" key="1">
    <citation type="submission" date="2024-02" db="EMBL/GenBank/DDBJ databases">
        <authorList>
            <person name="Saticioglu I.B."/>
        </authorList>
    </citation>
    <scope>NUCLEOTIDE SEQUENCE [LARGE SCALE GENOMIC DNA]</scope>
    <source>
        <strain evidence="7 8">Mu-80</strain>
    </source>
</reference>
<dbReference type="Pfam" id="PF00389">
    <property type="entry name" value="2-Hacid_dh"/>
    <property type="match status" value="1"/>
</dbReference>
<name>A0ABU8LBU0_9MICO</name>
<protein>
    <submittedName>
        <fullName evidence="7">NAD(P)-dependent oxidoreductase</fullName>
    </submittedName>
</protein>
<evidence type="ECO:0000256" key="1">
    <source>
        <dbReference type="ARBA" id="ARBA00005854"/>
    </source>
</evidence>
<evidence type="ECO:0000313" key="7">
    <source>
        <dbReference type="EMBL" id="MEJ1088046.1"/>
    </source>
</evidence>
<dbReference type="InterPro" id="IPR006139">
    <property type="entry name" value="D-isomer_2_OHA_DH_cat_dom"/>
</dbReference>
<dbReference type="RefSeq" id="WP_337331715.1">
    <property type="nucleotide sequence ID" value="NZ_JBBDGM010000005.1"/>
</dbReference>
<dbReference type="Pfam" id="PF02826">
    <property type="entry name" value="2-Hacid_dh_C"/>
    <property type="match status" value="1"/>
</dbReference>
<dbReference type="SUPFAM" id="SSF51735">
    <property type="entry name" value="NAD(P)-binding Rossmann-fold domains"/>
    <property type="match status" value="1"/>
</dbReference>
<comment type="caution">
    <text evidence="7">The sequence shown here is derived from an EMBL/GenBank/DDBJ whole genome shotgun (WGS) entry which is preliminary data.</text>
</comment>
<dbReference type="InterPro" id="IPR036291">
    <property type="entry name" value="NAD(P)-bd_dom_sf"/>
</dbReference>
<proteinExistence type="inferred from homology"/>
<evidence type="ECO:0000313" key="8">
    <source>
        <dbReference type="Proteomes" id="UP001371224"/>
    </source>
</evidence>
<feature type="domain" description="D-isomer specific 2-hydroxyacid dehydrogenase catalytic" evidence="5">
    <location>
        <begin position="53"/>
        <end position="338"/>
    </location>
</feature>
<evidence type="ECO:0000259" key="5">
    <source>
        <dbReference type="Pfam" id="PF00389"/>
    </source>
</evidence>
<sequence length="356" mass="39363">MNSQKLKVGIACSAETHELYIGKTELVQLREFADVSFIEIEDPNSGWVRPSLDEELEAQMCQFVEDLDALIVCHGAPYVSERVIAAAPHLKLIGDLEGDRFAHRIDTAAAHEAGVVVVDTTHSSSWPVSEWALALILVGLRQQARFRDIIEGKEMSHDDYRTDPPARELTGRTVGLIGFGRIAWRLREFLAPFRVRVIAHDPFAPRELADALDVDFAPLDKVMECEIVVCLAPQTPTTVGMIGARELDLLPEDAVFVNVSRGLVVDRPALEAKAAKNDAWFGLDAHDPEPIAVDTPLRGMRNVFLSPHIGGMTVEAQPRFFELMVRELARFHEGVEPRAELTPRALQGRGTAVGAR</sequence>
<dbReference type="PROSITE" id="PS00671">
    <property type="entry name" value="D_2_HYDROXYACID_DH_3"/>
    <property type="match status" value="1"/>
</dbReference>
<dbReference type="InterPro" id="IPR029753">
    <property type="entry name" value="D-isomer_DH_CS"/>
</dbReference>
<evidence type="ECO:0000256" key="4">
    <source>
        <dbReference type="RuleBase" id="RU003719"/>
    </source>
</evidence>
<comment type="similarity">
    <text evidence="1 4">Belongs to the D-isomer specific 2-hydroxyacid dehydrogenase family.</text>
</comment>
<keyword evidence="2 4" id="KW-0560">Oxidoreductase</keyword>
<evidence type="ECO:0000256" key="3">
    <source>
        <dbReference type="ARBA" id="ARBA00023027"/>
    </source>
</evidence>
<dbReference type="PANTHER" id="PTHR42789">
    <property type="entry name" value="D-ISOMER SPECIFIC 2-HYDROXYACID DEHYDROGENASE FAMILY PROTEIN (AFU_ORTHOLOGUE AFUA_6G10090)"/>
    <property type="match status" value="1"/>
</dbReference>
<gene>
    <name evidence="7" type="ORF">WDU99_06925</name>
</gene>
<keyword evidence="8" id="KW-1185">Reference proteome</keyword>
<organism evidence="7 8">
    <name type="scientific">Microbacterium bandirmense</name>
    <dbReference type="NCBI Taxonomy" id="3122050"/>
    <lineage>
        <taxon>Bacteria</taxon>
        <taxon>Bacillati</taxon>
        <taxon>Actinomycetota</taxon>
        <taxon>Actinomycetes</taxon>
        <taxon>Micrococcales</taxon>
        <taxon>Microbacteriaceae</taxon>
        <taxon>Microbacterium</taxon>
    </lineage>
</organism>
<dbReference type="Proteomes" id="UP001371224">
    <property type="component" value="Unassembled WGS sequence"/>
</dbReference>
<keyword evidence="3" id="KW-0520">NAD</keyword>
<dbReference type="SUPFAM" id="SSF52283">
    <property type="entry name" value="Formate/glycerate dehydrogenase catalytic domain-like"/>
    <property type="match status" value="1"/>
</dbReference>
<accession>A0ABU8LBU0</accession>
<dbReference type="Gene3D" id="3.40.50.720">
    <property type="entry name" value="NAD(P)-binding Rossmann-like Domain"/>
    <property type="match status" value="2"/>
</dbReference>
<dbReference type="InterPro" id="IPR006140">
    <property type="entry name" value="D-isomer_DH_NAD-bd"/>
</dbReference>